<keyword evidence="3" id="KW-0732">Signal</keyword>
<dbReference type="Proteomes" id="UP000247702">
    <property type="component" value="Unassembled WGS sequence"/>
</dbReference>
<sequence length="421" mass="45715">MKLCCFVILVFISVIFTVRGGEWGTGGIRGVNSLPITSINQNEEKSLTKRWHTNEKLESNYSNSVEVEEDDKRHPNSGPISAISANQTKTISSNNKGKEDEPQDAQSQNQSQNIENATSTAKKLEEEAQTINRVIVVLGSLGASLLLVAIAIAVLYWKVRRQQKLVRSVRLQEELLKAGGEGNINNNDNNINNGNNNNENGSGNRKGDTGSGVGDGEPSIDGNGSLLMSEKSIVINPNPSGCVNNGVGIGVVGDIVNNETLESRFIKDIPQRLSPQPTAPPAEKLAQDSNDLDINVNSSNLSAPPLTAPPAYSPTAPPIYALPYTPIELYSDENTYQQQDPHFLGNDNNNRGAFIRMPLTAWYAAGTTSQINIPAINDPYQQSNNTIIQPNPSSSTNLNSSFNSRENNDDNDRPTHQRQTI</sequence>
<feature type="region of interest" description="Disordered" evidence="1">
    <location>
        <begin position="179"/>
        <end position="222"/>
    </location>
</feature>
<feature type="compositionally biased region" description="Low complexity" evidence="1">
    <location>
        <begin position="391"/>
        <end position="404"/>
    </location>
</feature>
<feature type="compositionally biased region" description="Polar residues" evidence="1">
    <location>
        <begin position="104"/>
        <end position="121"/>
    </location>
</feature>
<feature type="compositionally biased region" description="Low complexity" evidence="1">
    <location>
        <begin position="183"/>
        <end position="203"/>
    </location>
</feature>
<feature type="region of interest" description="Disordered" evidence="1">
    <location>
        <begin position="382"/>
        <end position="421"/>
    </location>
</feature>
<feature type="signal peptide" evidence="3">
    <location>
        <begin position="1"/>
        <end position="20"/>
    </location>
</feature>
<reference evidence="5" key="2">
    <citation type="submission" date="2019-10" db="EMBL/GenBank/DDBJ databases">
        <title>Conservation and host-specific expression of non-tandemly repeated heterogenous ribosome RNA gene in arbuscular mycorrhizal fungi.</title>
        <authorList>
            <person name="Maeda T."/>
            <person name="Kobayashi Y."/>
            <person name="Nakagawa T."/>
            <person name="Ezawa T."/>
            <person name="Yamaguchi K."/>
            <person name="Bino T."/>
            <person name="Nishimoto Y."/>
            <person name="Shigenobu S."/>
            <person name="Kawaguchi M."/>
        </authorList>
    </citation>
    <scope>NUCLEOTIDE SEQUENCE</scope>
    <source>
        <strain evidence="5">HR1</strain>
    </source>
</reference>
<feature type="chain" id="PRO_5033776982" description="Mid2 domain-containing protein" evidence="3">
    <location>
        <begin position="21"/>
        <end position="421"/>
    </location>
</feature>
<gene>
    <name evidence="5" type="ORF">RCL2_000474600</name>
    <name evidence="4" type="ORF">RclHR1_08030014</name>
</gene>
<feature type="region of interest" description="Disordered" evidence="1">
    <location>
        <begin position="293"/>
        <end position="312"/>
    </location>
</feature>
<dbReference type="Proteomes" id="UP000615446">
    <property type="component" value="Unassembled WGS sequence"/>
</dbReference>
<feature type="compositionally biased region" description="Basic and acidic residues" evidence="1">
    <location>
        <begin position="406"/>
        <end position="415"/>
    </location>
</feature>
<evidence type="ECO:0000256" key="3">
    <source>
        <dbReference type="SAM" id="SignalP"/>
    </source>
</evidence>
<evidence type="ECO:0000313" key="4">
    <source>
        <dbReference type="EMBL" id="GBC08337.1"/>
    </source>
</evidence>
<evidence type="ECO:0000256" key="2">
    <source>
        <dbReference type="SAM" id="Phobius"/>
    </source>
</evidence>
<comment type="caution">
    <text evidence="4">The sequence shown here is derived from an EMBL/GenBank/DDBJ whole genome shotgun (WGS) entry which is preliminary data.</text>
</comment>
<dbReference type="PANTHER" id="PTHR20916">
    <property type="entry name" value="CYSTEINE AND GLYCINE-RICH PROTEIN 2 BINDING PROTEIN"/>
    <property type="match status" value="1"/>
</dbReference>
<name>A0A2Z6SMF3_9GLOM</name>
<evidence type="ECO:0008006" key="7">
    <source>
        <dbReference type="Google" id="ProtNLM"/>
    </source>
</evidence>
<dbReference type="EMBL" id="BLAL01000030">
    <property type="protein sequence ID" value="GES77371.1"/>
    <property type="molecule type" value="Genomic_DNA"/>
</dbReference>
<dbReference type="PANTHER" id="PTHR20916:SF18">
    <property type="entry name" value="IPT_TIG DOMAIN-CONTAINING PROTEIN"/>
    <property type="match status" value="1"/>
</dbReference>
<organism evidence="4 6">
    <name type="scientific">Rhizophagus clarus</name>
    <dbReference type="NCBI Taxonomy" id="94130"/>
    <lineage>
        <taxon>Eukaryota</taxon>
        <taxon>Fungi</taxon>
        <taxon>Fungi incertae sedis</taxon>
        <taxon>Mucoromycota</taxon>
        <taxon>Glomeromycotina</taxon>
        <taxon>Glomeromycetes</taxon>
        <taxon>Glomerales</taxon>
        <taxon>Glomeraceae</taxon>
        <taxon>Rhizophagus</taxon>
    </lineage>
</organism>
<reference evidence="4 6" key="1">
    <citation type="submission" date="2017-11" db="EMBL/GenBank/DDBJ databases">
        <title>The genome of Rhizophagus clarus HR1 reveals common genetic basis of auxotrophy among arbuscular mycorrhizal fungi.</title>
        <authorList>
            <person name="Kobayashi Y."/>
        </authorList>
    </citation>
    <scope>NUCLEOTIDE SEQUENCE [LARGE SCALE GENOMIC DNA]</scope>
    <source>
        <strain evidence="4 6">HR1</strain>
    </source>
</reference>
<evidence type="ECO:0000313" key="6">
    <source>
        <dbReference type="Proteomes" id="UP000247702"/>
    </source>
</evidence>
<keyword evidence="6" id="KW-1185">Reference proteome</keyword>
<feature type="region of interest" description="Disordered" evidence="1">
    <location>
        <begin position="60"/>
        <end position="121"/>
    </location>
</feature>
<keyword evidence="2" id="KW-0812">Transmembrane</keyword>
<dbReference type="OrthoDB" id="2424384at2759"/>
<feature type="compositionally biased region" description="Polar residues" evidence="1">
    <location>
        <begin position="83"/>
        <end position="95"/>
    </location>
</feature>
<protein>
    <recommendedName>
        <fullName evidence="7">Mid2 domain-containing protein</fullName>
    </recommendedName>
</protein>
<keyword evidence="2" id="KW-0472">Membrane</keyword>
<feature type="transmembrane region" description="Helical" evidence="2">
    <location>
        <begin position="134"/>
        <end position="157"/>
    </location>
</feature>
<evidence type="ECO:0000256" key="1">
    <source>
        <dbReference type="SAM" id="MobiDB-lite"/>
    </source>
</evidence>
<accession>A0A2Z6SMF3</accession>
<evidence type="ECO:0000313" key="5">
    <source>
        <dbReference type="EMBL" id="GES77371.1"/>
    </source>
</evidence>
<keyword evidence="2" id="KW-1133">Transmembrane helix</keyword>
<dbReference type="AlphaFoldDB" id="A0A2Z6SMF3"/>
<proteinExistence type="predicted"/>
<dbReference type="EMBL" id="BEXD01004208">
    <property type="protein sequence ID" value="GBC08337.1"/>
    <property type="molecule type" value="Genomic_DNA"/>
</dbReference>